<accession>A0A6G5AHF1</accession>
<organism evidence="1">
    <name type="scientific">Rhipicephalus microplus</name>
    <name type="common">Cattle tick</name>
    <name type="synonym">Boophilus microplus</name>
    <dbReference type="NCBI Taxonomy" id="6941"/>
    <lineage>
        <taxon>Eukaryota</taxon>
        <taxon>Metazoa</taxon>
        <taxon>Ecdysozoa</taxon>
        <taxon>Arthropoda</taxon>
        <taxon>Chelicerata</taxon>
        <taxon>Arachnida</taxon>
        <taxon>Acari</taxon>
        <taxon>Parasitiformes</taxon>
        <taxon>Ixodida</taxon>
        <taxon>Ixodoidea</taxon>
        <taxon>Ixodidae</taxon>
        <taxon>Rhipicephalinae</taxon>
        <taxon>Rhipicephalus</taxon>
        <taxon>Boophilus</taxon>
    </lineage>
</organism>
<sequence>MENLSGQICPAHFLAYNVNTFKHISIYYVYASVWPVSMELQTALCSSAYIRICITEPLHIISNCVMLILCIRICITDMIYFAGFKHFDGTISHIQLWCIALSSYVNPPR</sequence>
<dbReference type="AlphaFoldDB" id="A0A6G5AHF1"/>
<dbReference type="EMBL" id="GIKN01007420">
    <property type="protein sequence ID" value="NIE49693.1"/>
    <property type="molecule type" value="Transcribed_RNA"/>
</dbReference>
<name>A0A6G5AHF1_RHIMP</name>
<reference evidence="1" key="1">
    <citation type="submission" date="2020-03" db="EMBL/GenBank/DDBJ databases">
        <title>A transcriptome and proteome of the tick Rhipicephalus microplus shaped by the genetic composition of its hosts and developmental stage.</title>
        <authorList>
            <person name="Garcia G.R."/>
            <person name="Ribeiro J.M.C."/>
            <person name="Maruyama S.R."/>
            <person name="Gardinasse L.G."/>
            <person name="Nelson K."/>
            <person name="Ferreira B.R."/>
            <person name="Andrade T.G."/>
            <person name="Santos I.K.F.M."/>
        </authorList>
    </citation>
    <scope>NUCLEOTIDE SEQUENCE</scope>
    <source>
        <strain evidence="1">NSGR</strain>
        <tissue evidence="1">Salivary glands</tissue>
    </source>
</reference>
<evidence type="ECO:0000313" key="1">
    <source>
        <dbReference type="EMBL" id="NIE49693.1"/>
    </source>
</evidence>
<proteinExistence type="predicted"/>
<protein>
    <submittedName>
        <fullName evidence="1">Uncharacterized protein</fullName>
    </submittedName>
</protein>